<dbReference type="SMART" id="SM00448">
    <property type="entry name" value="REC"/>
    <property type="match status" value="1"/>
</dbReference>
<dbReference type="InterPro" id="IPR011006">
    <property type="entry name" value="CheY-like_superfamily"/>
</dbReference>
<evidence type="ECO:0000256" key="2">
    <source>
        <dbReference type="PROSITE-ProRule" id="PRU00169"/>
    </source>
</evidence>
<organism evidence="4 5">
    <name type="scientific">Candidatus Wolfebacteria bacterium GW2011_GWC1_37_10</name>
    <dbReference type="NCBI Taxonomy" id="1619010"/>
    <lineage>
        <taxon>Bacteria</taxon>
        <taxon>Candidatus Wolfeibacteriota</taxon>
    </lineage>
</organism>
<sequence>MKTILIVEDEKSLNNAVALKFKKLGYKTISVFDGEEATKILEEGKDKIDFIWLDLVLPKMHGLDFLKWLRAQSDSELKDKKVAIVSVSGGDEIQKRAKKIGVIDYFVKNEYRLDDIVSRVAAKV</sequence>
<dbReference type="GO" id="GO:0000160">
    <property type="term" value="P:phosphorelay signal transduction system"/>
    <property type="evidence" value="ECO:0007669"/>
    <property type="project" value="InterPro"/>
</dbReference>
<protein>
    <submittedName>
        <fullName evidence="4">Two-component response regulator czcR</fullName>
    </submittedName>
</protein>
<dbReference type="Pfam" id="PF00072">
    <property type="entry name" value="Response_reg"/>
    <property type="match status" value="1"/>
</dbReference>
<evidence type="ECO:0000313" key="5">
    <source>
        <dbReference type="Proteomes" id="UP000034044"/>
    </source>
</evidence>
<evidence type="ECO:0000259" key="3">
    <source>
        <dbReference type="PROSITE" id="PS50110"/>
    </source>
</evidence>
<dbReference type="InterPro" id="IPR001789">
    <property type="entry name" value="Sig_transdc_resp-reg_receiver"/>
</dbReference>
<comment type="caution">
    <text evidence="4">The sequence shown here is derived from an EMBL/GenBank/DDBJ whole genome shotgun (WGS) entry which is preliminary data.</text>
</comment>
<keyword evidence="1 2" id="KW-0597">Phosphoprotein</keyword>
<evidence type="ECO:0000256" key="1">
    <source>
        <dbReference type="ARBA" id="ARBA00022553"/>
    </source>
</evidence>
<dbReference type="PANTHER" id="PTHR44591:SF3">
    <property type="entry name" value="RESPONSE REGULATORY DOMAIN-CONTAINING PROTEIN"/>
    <property type="match status" value="1"/>
</dbReference>
<name>A0A0G0G7J4_9BACT</name>
<gene>
    <name evidence="4" type="ORF">US36_C0010G0014</name>
</gene>
<proteinExistence type="predicted"/>
<reference evidence="4 5" key="1">
    <citation type="journal article" date="2015" name="Nature">
        <title>rRNA introns, odd ribosomes, and small enigmatic genomes across a large radiation of phyla.</title>
        <authorList>
            <person name="Brown C.T."/>
            <person name="Hug L.A."/>
            <person name="Thomas B.C."/>
            <person name="Sharon I."/>
            <person name="Castelle C.J."/>
            <person name="Singh A."/>
            <person name="Wilkins M.J."/>
            <person name="Williams K.H."/>
            <person name="Banfield J.F."/>
        </authorList>
    </citation>
    <scope>NUCLEOTIDE SEQUENCE [LARGE SCALE GENOMIC DNA]</scope>
</reference>
<dbReference type="Gene3D" id="3.40.50.2300">
    <property type="match status" value="1"/>
</dbReference>
<evidence type="ECO:0000313" key="4">
    <source>
        <dbReference type="EMBL" id="KKQ22035.1"/>
    </source>
</evidence>
<dbReference type="InterPro" id="IPR050595">
    <property type="entry name" value="Bact_response_regulator"/>
</dbReference>
<dbReference type="CDD" id="cd00156">
    <property type="entry name" value="REC"/>
    <property type="match status" value="1"/>
</dbReference>
<dbReference type="Proteomes" id="UP000034044">
    <property type="component" value="Unassembled WGS sequence"/>
</dbReference>
<dbReference type="AlphaFoldDB" id="A0A0G0G7J4"/>
<feature type="modified residue" description="4-aspartylphosphate" evidence="2">
    <location>
        <position position="54"/>
    </location>
</feature>
<dbReference type="PANTHER" id="PTHR44591">
    <property type="entry name" value="STRESS RESPONSE REGULATOR PROTEIN 1"/>
    <property type="match status" value="1"/>
</dbReference>
<dbReference type="SUPFAM" id="SSF52172">
    <property type="entry name" value="CheY-like"/>
    <property type="match status" value="1"/>
</dbReference>
<dbReference type="PROSITE" id="PS50110">
    <property type="entry name" value="RESPONSE_REGULATORY"/>
    <property type="match status" value="1"/>
</dbReference>
<feature type="domain" description="Response regulatory" evidence="3">
    <location>
        <begin position="3"/>
        <end position="123"/>
    </location>
</feature>
<dbReference type="EMBL" id="LBSR01000010">
    <property type="protein sequence ID" value="KKQ22035.1"/>
    <property type="molecule type" value="Genomic_DNA"/>
</dbReference>
<accession>A0A0G0G7J4</accession>